<accession>A0A5C4VG72</accession>
<dbReference type="AlphaFoldDB" id="A0A5C4VG72"/>
<dbReference type="InterPro" id="IPR012001">
    <property type="entry name" value="Thiamin_PyroP_enz_TPP-bd_dom"/>
</dbReference>
<comment type="cofactor">
    <cofactor evidence="1">
        <name>thiamine diphosphate</name>
        <dbReference type="ChEBI" id="CHEBI:58937"/>
    </cofactor>
</comment>
<dbReference type="GO" id="GO:0050660">
    <property type="term" value="F:flavin adenine dinucleotide binding"/>
    <property type="evidence" value="ECO:0007669"/>
    <property type="project" value="TreeGrafter"/>
</dbReference>
<dbReference type="GO" id="GO:0005948">
    <property type="term" value="C:acetolactate synthase complex"/>
    <property type="evidence" value="ECO:0007669"/>
    <property type="project" value="TreeGrafter"/>
</dbReference>
<dbReference type="CDD" id="cd07035">
    <property type="entry name" value="TPP_PYR_POX_like"/>
    <property type="match status" value="1"/>
</dbReference>
<dbReference type="SUPFAM" id="SSF52467">
    <property type="entry name" value="DHS-like NAD/FAD-binding domain"/>
    <property type="match status" value="1"/>
</dbReference>
<feature type="domain" description="Thiamine pyrophosphate enzyme TPP-binding" evidence="6">
    <location>
        <begin position="442"/>
        <end position="580"/>
    </location>
</feature>
<organism evidence="8 9">
    <name type="scientific">Nonomuraea phyllanthi</name>
    <dbReference type="NCBI Taxonomy" id="2219224"/>
    <lineage>
        <taxon>Bacteria</taxon>
        <taxon>Bacillati</taxon>
        <taxon>Actinomycetota</taxon>
        <taxon>Actinomycetes</taxon>
        <taxon>Streptosporangiales</taxon>
        <taxon>Streptosporangiaceae</taxon>
        <taxon>Nonomuraea</taxon>
    </lineage>
</organism>
<evidence type="ECO:0000313" key="9">
    <source>
        <dbReference type="Proteomes" id="UP000312512"/>
    </source>
</evidence>
<evidence type="ECO:0000256" key="2">
    <source>
        <dbReference type="ARBA" id="ARBA00007812"/>
    </source>
</evidence>
<dbReference type="SUPFAM" id="SSF52518">
    <property type="entry name" value="Thiamin diphosphate-binding fold (THDP-binding)"/>
    <property type="match status" value="2"/>
</dbReference>
<feature type="domain" description="Thiamine pyrophosphate enzyme N-terminal TPP-binding" evidence="7">
    <location>
        <begin position="30"/>
        <end position="137"/>
    </location>
</feature>
<dbReference type="CDD" id="cd02002">
    <property type="entry name" value="TPP_BFDC"/>
    <property type="match status" value="1"/>
</dbReference>
<evidence type="ECO:0000259" key="6">
    <source>
        <dbReference type="Pfam" id="PF02775"/>
    </source>
</evidence>
<dbReference type="OrthoDB" id="4494979at2"/>
<proteinExistence type="inferred from homology"/>
<dbReference type="EMBL" id="VDLX02000023">
    <property type="protein sequence ID" value="KAB8188795.1"/>
    <property type="molecule type" value="Genomic_DNA"/>
</dbReference>
<evidence type="ECO:0000256" key="1">
    <source>
        <dbReference type="ARBA" id="ARBA00001964"/>
    </source>
</evidence>
<comment type="similarity">
    <text evidence="2 4">Belongs to the TPP enzyme family.</text>
</comment>
<dbReference type="GO" id="GO:0009097">
    <property type="term" value="P:isoleucine biosynthetic process"/>
    <property type="evidence" value="ECO:0007669"/>
    <property type="project" value="TreeGrafter"/>
</dbReference>
<dbReference type="GO" id="GO:0009099">
    <property type="term" value="P:L-valine biosynthetic process"/>
    <property type="evidence" value="ECO:0007669"/>
    <property type="project" value="TreeGrafter"/>
</dbReference>
<dbReference type="PANTHER" id="PTHR18968:SF13">
    <property type="entry name" value="ACETOLACTATE SYNTHASE CATALYTIC SUBUNIT, MITOCHONDRIAL"/>
    <property type="match status" value="1"/>
</dbReference>
<dbReference type="RefSeq" id="WP_139636622.1">
    <property type="nucleotide sequence ID" value="NZ_VDLX02000023.1"/>
</dbReference>
<dbReference type="GO" id="GO:0030976">
    <property type="term" value="F:thiamine pyrophosphate binding"/>
    <property type="evidence" value="ECO:0007669"/>
    <property type="project" value="InterPro"/>
</dbReference>
<dbReference type="PROSITE" id="PS00187">
    <property type="entry name" value="TPP_ENZYMES"/>
    <property type="match status" value="1"/>
</dbReference>
<dbReference type="InterPro" id="IPR000399">
    <property type="entry name" value="TPP-bd_CS"/>
</dbReference>
<sequence>MTAETRAGAPADPTSAVDRAPGDPAPALAAEQLVQTLLDWDIRYVFICPGSTEAAFLHAAARTPGIDVVLTTHESIAVSMADGMARVTGRPAVAYLHANVGLANGLGHLSAARLALSPVLVLNGLKPAQIQSRGGFTTSTHMRDYVRQDAKWDWQSLRSHDIGFDVARALQVATASPAGPTWVGLSQDLIESPADAWSRDSGRLAVDAAARPSRAALQKALHLLRAAARPIVVAGADVARAGADAVRDVARLAETLRIPVFAEDRRGFERTVLPSRHPHYAGLYDPGRRSVAESDLVLFLGARCFTEFEAPARSSLPPAAAVIHVHADPAEVGKIYGADLGVAADSGAFLADLLEALADLPEAAGGCVPGDGRHLRAAVAEHAEIMSRGPGAPESSEAAPGVAASGATTVAAVMEALSSELDEDTVVVGDATTSGLALLHAVERTAASMHTTSSGSLGWGVGAAMGIKLADPSRRVVAVCGDGSFQFGLQGLWTAVRHGIDVTYLVVNNESYAAVGAAIRRFTGGVTPRERELFVDLAGPSLATVAQGFGAHAVRVRSAGELGKAMRGAAERPGPAVIEIMTDPFDLGP</sequence>
<gene>
    <name evidence="8" type="ORF">FH608_042715</name>
</gene>
<name>A0A5C4VG72_9ACTN</name>
<dbReference type="InterPro" id="IPR011766">
    <property type="entry name" value="TPP_enzyme_TPP-bd"/>
</dbReference>
<dbReference type="Pfam" id="PF02775">
    <property type="entry name" value="TPP_enzyme_C"/>
    <property type="match status" value="1"/>
</dbReference>
<evidence type="ECO:0000259" key="7">
    <source>
        <dbReference type="Pfam" id="PF02776"/>
    </source>
</evidence>
<keyword evidence="3 4" id="KW-0786">Thiamine pyrophosphate</keyword>
<dbReference type="InterPro" id="IPR045229">
    <property type="entry name" value="TPP_enz"/>
</dbReference>
<dbReference type="PANTHER" id="PTHR18968">
    <property type="entry name" value="THIAMINE PYROPHOSPHATE ENZYMES"/>
    <property type="match status" value="1"/>
</dbReference>
<dbReference type="InterPro" id="IPR012000">
    <property type="entry name" value="Thiamin_PyroP_enz_cen_dom"/>
</dbReference>
<reference evidence="8 9" key="1">
    <citation type="submission" date="2019-10" db="EMBL/GenBank/DDBJ databases">
        <title>Nonomuraea sp. nov., isolated from Phyllanthus amarus.</title>
        <authorList>
            <person name="Klykleung N."/>
            <person name="Tanasupawat S."/>
        </authorList>
    </citation>
    <scope>NUCLEOTIDE SEQUENCE [LARGE SCALE GENOMIC DNA]</scope>
    <source>
        <strain evidence="8 9">PA1-10</strain>
    </source>
</reference>
<evidence type="ECO:0000256" key="3">
    <source>
        <dbReference type="ARBA" id="ARBA00023052"/>
    </source>
</evidence>
<evidence type="ECO:0000313" key="8">
    <source>
        <dbReference type="EMBL" id="KAB8188795.1"/>
    </source>
</evidence>
<dbReference type="InterPro" id="IPR029035">
    <property type="entry name" value="DHS-like_NAD/FAD-binding_dom"/>
</dbReference>
<keyword evidence="9" id="KW-1185">Reference proteome</keyword>
<dbReference type="Gene3D" id="3.40.50.970">
    <property type="match status" value="2"/>
</dbReference>
<dbReference type="GO" id="GO:0003984">
    <property type="term" value="F:acetolactate synthase activity"/>
    <property type="evidence" value="ECO:0007669"/>
    <property type="project" value="TreeGrafter"/>
</dbReference>
<comment type="caution">
    <text evidence="8">The sequence shown here is derived from an EMBL/GenBank/DDBJ whole genome shotgun (WGS) entry which is preliminary data.</text>
</comment>
<dbReference type="Gene3D" id="3.40.50.1220">
    <property type="entry name" value="TPP-binding domain"/>
    <property type="match status" value="1"/>
</dbReference>
<dbReference type="Proteomes" id="UP000312512">
    <property type="component" value="Unassembled WGS sequence"/>
</dbReference>
<evidence type="ECO:0000256" key="4">
    <source>
        <dbReference type="RuleBase" id="RU362132"/>
    </source>
</evidence>
<dbReference type="InterPro" id="IPR029061">
    <property type="entry name" value="THDP-binding"/>
</dbReference>
<dbReference type="Pfam" id="PF00205">
    <property type="entry name" value="TPP_enzyme_M"/>
    <property type="match status" value="1"/>
</dbReference>
<feature type="domain" description="Thiamine pyrophosphate enzyme central" evidence="5">
    <location>
        <begin position="217"/>
        <end position="353"/>
    </location>
</feature>
<evidence type="ECO:0000259" key="5">
    <source>
        <dbReference type="Pfam" id="PF00205"/>
    </source>
</evidence>
<dbReference type="GO" id="GO:0000287">
    <property type="term" value="F:magnesium ion binding"/>
    <property type="evidence" value="ECO:0007669"/>
    <property type="project" value="InterPro"/>
</dbReference>
<protein>
    <submittedName>
        <fullName evidence="8">Uncharacterized protein</fullName>
    </submittedName>
</protein>
<dbReference type="Pfam" id="PF02776">
    <property type="entry name" value="TPP_enzyme_N"/>
    <property type="match status" value="1"/>
</dbReference>